<name>A0A1V4IFI9_9CLOT</name>
<proteinExistence type="predicted"/>
<sequence>MSRLYNYFVLCWTTNPNFTETQLNKAVEKEYITADEETTIKTMEKASQ</sequence>
<accession>A0A1V4IFI9</accession>
<dbReference type="AlphaFoldDB" id="A0A1V4IFI9"/>
<dbReference type="EMBL" id="MZGV01000056">
    <property type="protein sequence ID" value="OPJ58425.1"/>
    <property type="molecule type" value="Genomic_DNA"/>
</dbReference>
<evidence type="ECO:0000313" key="2">
    <source>
        <dbReference type="Proteomes" id="UP000190080"/>
    </source>
</evidence>
<dbReference type="RefSeq" id="WP_169911670.1">
    <property type="nucleotide sequence ID" value="NZ_MZGV01000056.1"/>
</dbReference>
<comment type="caution">
    <text evidence="1">The sequence shown here is derived from an EMBL/GenBank/DDBJ whole genome shotgun (WGS) entry which is preliminary data.</text>
</comment>
<evidence type="ECO:0008006" key="3">
    <source>
        <dbReference type="Google" id="ProtNLM"/>
    </source>
</evidence>
<evidence type="ECO:0000313" key="1">
    <source>
        <dbReference type="EMBL" id="OPJ58425.1"/>
    </source>
</evidence>
<organism evidence="1 2">
    <name type="scientific">Clostridium oryzae</name>
    <dbReference type="NCBI Taxonomy" id="1450648"/>
    <lineage>
        <taxon>Bacteria</taxon>
        <taxon>Bacillati</taxon>
        <taxon>Bacillota</taxon>
        <taxon>Clostridia</taxon>
        <taxon>Eubacteriales</taxon>
        <taxon>Clostridiaceae</taxon>
        <taxon>Clostridium</taxon>
    </lineage>
</organism>
<reference evidence="1 2" key="1">
    <citation type="submission" date="2017-03" db="EMBL/GenBank/DDBJ databases">
        <title>Genome sequence of Clostridium oryzae DSM 28571.</title>
        <authorList>
            <person name="Poehlein A."/>
            <person name="Daniel R."/>
        </authorList>
    </citation>
    <scope>NUCLEOTIDE SEQUENCE [LARGE SCALE GENOMIC DNA]</scope>
    <source>
        <strain evidence="1 2">DSM 28571</strain>
    </source>
</reference>
<dbReference type="STRING" id="1450648.CLORY_35750"/>
<keyword evidence="2" id="KW-1185">Reference proteome</keyword>
<protein>
    <recommendedName>
        <fullName evidence="3">XkdX family protein</fullName>
    </recommendedName>
</protein>
<dbReference type="Proteomes" id="UP000190080">
    <property type="component" value="Unassembled WGS sequence"/>
</dbReference>
<gene>
    <name evidence="1" type="ORF">CLORY_35750</name>
</gene>